<organism evidence="8 9">
    <name type="scientific">Agromyces albus</name>
    <dbReference type="NCBI Taxonomy" id="205332"/>
    <lineage>
        <taxon>Bacteria</taxon>
        <taxon>Bacillati</taxon>
        <taxon>Actinomycetota</taxon>
        <taxon>Actinomycetes</taxon>
        <taxon>Micrococcales</taxon>
        <taxon>Microbacteriaceae</taxon>
        <taxon>Agromyces</taxon>
    </lineage>
</organism>
<accession>A0A4Q2L0R2</accession>
<evidence type="ECO:0000313" key="9">
    <source>
        <dbReference type="Proteomes" id="UP000293865"/>
    </source>
</evidence>
<keyword evidence="2 7" id="KW-0812">Transmembrane</keyword>
<evidence type="ECO:0000256" key="3">
    <source>
        <dbReference type="ARBA" id="ARBA00022989"/>
    </source>
</evidence>
<feature type="transmembrane region" description="Helical" evidence="7">
    <location>
        <begin position="200"/>
        <end position="223"/>
    </location>
</feature>
<feature type="compositionally biased region" description="Low complexity" evidence="6">
    <location>
        <begin position="19"/>
        <end position="29"/>
    </location>
</feature>
<feature type="transmembrane region" description="Helical" evidence="7">
    <location>
        <begin position="235"/>
        <end position="259"/>
    </location>
</feature>
<feature type="transmembrane region" description="Helical" evidence="7">
    <location>
        <begin position="61"/>
        <end position="82"/>
    </location>
</feature>
<keyword evidence="4 7" id="KW-0472">Membrane</keyword>
<dbReference type="Pfam" id="PF03006">
    <property type="entry name" value="HlyIII"/>
    <property type="match status" value="1"/>
</dbReference>
<dbReference type="EMBL" id="SDPN01000013">
    <property type="protein sequence ID" value="RXZ70989.1"/>
    <property type="molecule type" value="Genomic_DNA"/>
</dbReference>
<dbReference type="AlphaFoldDB" id="A0A4Q2L0R2"/>
<dbReference type="PANTHER" id="PTHR20855">
    <property type="entry name" value="ADIPOR/PROGESTIN RECEPTOR-RELATED"/>
    <property type="match status" value="1"/>
</dbReference>
<proteinExistence type="predicted"/>
<feature type="binding site" evidence="5">
    <location>
        <position position="108"/>
    </location>
    <ligand>
        <name>Zn(2+)</name>
        <dbReference type="ChEBI" id="CHEBI:29105"/>
    </ligand>
</feature>
<evidence type="ECO:0000313" key="8">
    <source>
        <dbReference type="EMBL" id="RXZ70989.1"/>
    </source>
</evidence>
<feature type="region of interest" description="Disordered" evidence="6">
    <location>
        <begin position="1"/>
        <end position="42"/>
    </location>
</feature>
<feature type="transmembrane region" description="Helical" evidence="7">
    <location>
        <begin position="176"/>
        <end position="194"/>
    </location>
</feature>
<protein>
    <submittedName>
        <fullName evidence="8">Hemolysin III family protein</fullName>
    </submittedName>
</protein>
<dbReference type="GO" id="GO:0016020">
    <property type="term" value="C:membrane"/>
    <property type="evidence" value="ECO:0007669"/>
    <property type="project" value="UniProtKB-SubCell"/>
</dbReference>
<evidence type="ECO:0000256" key="2">
    <source>
        <dbReference type="ARBA" id="ARBA00022692"/>
    </source>
</evidence>
<name>A0A4Q2L0R2_9MICO</name>
<dbReference type="GO" id="GO:0046872">
    <property type="term" value="F:metal ion binding"/>
    <property type="evidence" value="ECO:0007669"/>
    <property type="project" value="UniProtKB-KW"/>
</dbReference>
<dbReference type="OrthoDB" id="9813689at2"/>
<evidence type="ECO:0000256" key="7">
    <source>
        <dbReference type="SAM" id="Phobius"/>
    </source>
</evidence>
<keyword evidence="3 7" id="KW-1133">Transmembrane helix</keyword>
<dbReference type="Proteomes" id="UP000293865">
    <property type="component" value="Unassembled WGS sequence"/>
</dbReference>
<feature type="transmembrane region" description="Helical" evidence="7">
    <location>
        <begin position="88"/>
        <end position="107"/>
    </location>
</feature>
<feature type="binding site" evidence="5">
    <location>
        <position position="240"/>
    </location>
    <ligand>
        <name>Zn(2+)</name>
        <dbReference type="ChEBI" id="CHEBI:29105"/>
    </ligand>
</feature>
<feature type="transmembrane region" description="Helical" evidence="7">
    <location>
        <begin position="128"/>
        <end position="144"/>
    </location>
</feature>
<comment type="subcellular location">
    <subcellularLocation>
        <location evidence="1">Membrane</location>
        <topology evidence="1">Multi-pass membrane protein</topology>
    </subcellularLocation>
</comment>
<gene>
    <name evidence="8" type="ORF">ESP51_09145</name>
</gene>
<feature type="binding site" evidence="5">
    <location>
        <position position="236"/>
    </location>
    <ligand>
        <name>Zn(2+)</name>
        <dbReference type="ChEBI" id="CHEBI:29105"/>
    </ligand>
</feature>
<evidence type="ECO:0000256" key="4">
    <source>
        <dbReference type="ARBA" id="ARBA00023136"/>
    </source>
</evidence>
<sequence>MTSKRRREHDDLAQQLSRPAAADDPADAAVSRDQHGSDLPNIPVLDDGISRADVKPTWRGWIHAVTFPITILAGIVLLVLAQGAPAKLASLVFVLTSMLLFGNSALYHRFDWNPKTKLLLKRIDHANIFLLIAGTYTPLAILALPPSKGWLLLGVVWAGALVGIGFRVFWIQAPRWLYVLLYLLLGWAAVMYLGDLFAVNALMMVLVIVGGLLYTAGAIVYALKKPNPWPGVFGFHEIFHACTVLAFMCHWTATLLIAVDPTYHTG</sequence>
<dbReference type="InterPro" id="IPR004254">
    <property type="entry name" value="AdipoR/HlyIII-related"/>
</dbReference>
<keyword evidence="5" id="KW-0479">Metal-binding</keyword>
<reference evidence="8 9" key="1">
    <citation type="submission" date="2019-01" db="EMBL/GenBank/DDBJ databases">
        <title>Agromyces.</title>
        <authorList>
            <person name="Li J."/>
        </authorList>
    </citation>
    <scope>NUCLEOTIDE SEQUENCE [LARGE SCALE GENOMIC DNA]</scope>
    <source>
        <strain evidence="8 9">DSM 15934</strain>
    </source>
</reference>
<keyword evidence="9" id="KW-1185">Reference proteome</keyword>
<keyword evidence="5" id="KW-0862">Zinc</keyword>
<evidence type="ECO:0000256" key="1">
    <source>
        <dbReference type="ARBA" id="ARBA00004141"/>
    </source>
</evidence>
<dbReference type="PANTHER" id="PTHR20855:SF3">
    <property type="entry name" value="LD03007P"/>
    <property type="match status" value="1"/>
</dbReference>
<feature type="transmembrane region" description="Helical" evidence="7">
    <location>
        <begin position="150"/>
        <end position="169"/>
    </location>
</feature>
<evidence type="ECO:0000256" key="5">
    <source>
        <dbReference type="PIRSR" id="PIRSR604254-1"/>
    </source>
</evidence>
<evidence type="ECO:0000256" key="6">
    <source>
        <dbReference type="SAM" id="MobiDB-lite"/>
    </source>
</evidence>
<comment type="caution">
    <text evidence="8">The sequence shown here is derived from an EMBL/GenBank/DDBJ whole genome shotgun (WGS) entry which is preliminary data.</text>
</comment>
<dbReference type="RefSeq" id="WP_129520597.1">
    <property type="nucleotide sequence ID" value="NZ_SDPN01000013.1"/>
</dbReference>